<accession>A0AAD9KHU3</accession>
<dbReference type="EMBL" id="JAODUO010001045">
    <property type="protein sequence ID" value="KAK2171631.1"/>
    <property type="molecule type" value="Genomic_DNA"/>
</dbReference>
<keyword evidence="1" id="KW-1133">Transmembrane helix</keyword>
<sequence>MRRLQPCCHDNMKCRCLRDVLCLCTHSDVVSCNVTHCKRLQRPGDIECLCEIFTITGSSGNFGINVYYILLTAGVVLSLDMWPVSRCSKLRLFMVDMFQKVVTPGGLERN</sequence>
<evidence type="ECO:0000313" key="3">
    <source>
        <dbReference type="Proteomes" id="UP001209878"/>
    </source>
</evidence>
<gene>
    <name evidence="2" type="ORF">NP493_1046g00058</name>
</gene>
<dbReference type="AlphaFoldDB" id="A0AAD9KHU3"/>
<evidence type="ECO:0000256" key="1">
    <source>
        <dbReference type="SAM" id="Phobius"/>
    </source>
</evidence>
<feature type="transmembrane region" description="Helical" evidence="1">
    <location>
        <begin position="66"/>
        <end position="84"/>
    </location>
</feature>
<evidence type="ECO:0000313" key="2">
    <source>
        <dbReference type="EMBL" id="KAK2171631.1"/>
    </source>
</evidence>
<keyword evidence="1" id="KW-0472">Membrane</keyword>
<comment type="caution">
    <text evidence="2">The sequence shown here is derived from an EMBL/GenBank/DDBJ whole genome shotgun (WGS) entry which is preliminary data.</text>
</comment>
<name>A0AAD9KHU3_RIDPI</name>
<keyword evidence="1" id="KW-0812">Transmembrane</keyword>
<dbReference type="Proteomes" id="UP001209878">
    <property type="component" value="Unassembled WGS sequence"/>
</dbReference>
<proteinExistence type="predicted"/>
<protein>
    <submittedName>
        <fullName evidence="2">Uncharacterized protein</fullName>
    </submittedName>
</protein>
<keyword evidence="3" id="KW-1185">Reference proteome</keyword>
<reference evidence="2" key="1">
    <citation type="journal article" date="2023" name="Mol. Biol. Evol.">
        <title>Third-Generation Sequencing Reveals the Adaptive Role of the Epigenome in Three Deep-Sea Polychaetes.</title>
        <authorList>
            <person name="Perez M."/>
            <person name="Aroh O."/>
            <person name="Sun Y."/>
            <person name="Lan Y."/>
            <person name="Juniper S.K."/>
            <person name="Young C.R."/>
            <person name="Angers B."/>
            <person name="Qian P.Y."/>
        </authorList>
    </citation>
    <scope>NUCLEOTIDE SEQUENCE</scope>
    <source>
        <strain evidence="2">R07B-5</strain>
    </source>
</reference>
<organism evidence="2 3">
    <name type="scientific">Ridgeia piscesae</name>
    <name type="common">Tubeworm</name>
    <dbReference type="NCBI Taxonomy" id="27915"/>
    <lineage>
        <taxon>Eukaryota</taxon>
        <taxon>Metazoa</taxon>
        <taxon>Spiralia</taxon>
        <taxon>Lophotrochozoa</taxon>
        <taxon>Annelida</taxon>
        <taxon>Polychaeta</taxon>
        <taxon>Sedentaria</taxon>
        <taxon>Canalipalpata</taxon>
        <taxon>Sabellida</taxon>
        <taxon>Siboglinidae</taxon>
        <taxon>Ridgeia</taxon>
    </lineage>
</organism>